<protein>
    <recommendedName>
        <fullName evidence="6">Glycosidase</fullName>
    </recommendedName>
</protein>
<dbReference type="PANTHER" id="PTHR34106:SF5">
    <property type="entry name" value="GLYCOSIDASE"/>
    <property type="match status" value="1"/>
</dbReference>
<comment type="similarity">
    <text evidence="3">Belongs to the glycosyl hydrolase 130 family.</text>
</comment>
<dbReference type="Pfam" id="PF04041">
    <property type="entry name" value="Glyco_hydro_130"/>
    <property type="match status" value="2"/>
</dbReference>
<dbReference type="EMBL" id="MFZO01000001">
    <property type="protein sequence ID" value="OGK25894.1"/>
    <property type="molecule type" value="Genomic_DNA"/>
</dbReference>
<organism evidence="4 5">
    <name type="scientific">Candidatus Roizmanbacteria bacterium RIFCSPHIGHO2_02_FULL_38_11</name>
    <dbReference type="NCBI Taxonomy" id="1802039"/>
    <lineage>
        <taxon>Bacteria</taxon>
        <taxon>Candidatus Roizmaniibacteriota</taxon>
    </lineage>
</organism>
<evidence type="ECO:0000313" key="5">
    <source>
        <dbReference type="Proteomes" id="UP000177913"/>
    </source>
</evidence>
<evidence type="ECO:0000256" key="3">
    <source>
        <dbReference type="ARBA" id="ARBA00024356"/>
    </source>
</evidence>
<dbReference type="AlphaFoldDB" id="A0A1F7H4P6"/>
<dbReference type="SUPFAM" id="SSF75005">
    <property type="entry name" value="Arabinanase/levansucrase/invertase"/>
    <property type="match status" value="2"/>
</dbReference>
<dbReference type="InterPro" id="IPR007184">
    <property type="entry name" value="Mannoside_phosphorylase"/>
</dbReference>
<evidence type="ECO:0000256" key="1">
    <source>
        <dbReference type="ARBA" id="ARBA00022676"/>
    </source>
</evidence>
<gene>
    <name evidence="4" type="ORF">A3C25_04140</name>
</gene>
<keyword evidence="2" id="KW-0808">Transferase</keyword>
<dbReference type="Gene3D" id="2.115.10.20">
    <property type="entry name" value="Glycosyl hydrolase domain, family 43"/>
    <property type="match status" value="2"/>
</dbReference>
<proteinExistence type="inferred from homology"/>
<evidence type="ECO:0000256" key="2">
    <source>
        <dbReference type="ARBA" id="ARBA00022679"/>
    </source>
</evidence>
<dbReference type="CDD" id="cd18611">
    <property type="entry name" value="GH130"/>
    <property type="match status" value="1"/>
</dbReference>
<dbReference type="CDD" id="cd18614">
    <property type="entry name" value="GH130"/>
    <property type="match status" value="1"/>
</dbReference>
<dbReference type="GO" id="GO:0016757">
    <property type="term" value="F:glycosyltransferase activity"/>
    <property type="evidence" value="ECO:0007669"/>
    <property type="project" value="UniProtKB-KW"/>
</dbReference>
<keyword evidence="1" id="KW-0328">Glycosyltransferase</keyword>
<evidence type="ECO:0008006" key="6">
    <source>
        <dbReference type="Google" id="ProtNLM"/>
    </source>
</evidence>
<evidence type="ECO:0000313" key="4">
    <source>
        <dbReference type="EMBL" id="OGK25894.1"/>
    </source>
</evidence>
<comment type="caution">
    <text evidence="4">The sequence shown here is derived from an EMBL/GenBank/DDBJ whole genome shotgun (WGS) entry which is preliminary data.</text>
</comment>
<sequence>MLFQRYLNNPILSPNNKNDWENFATFNGSVVKHENKYILLYRAMGKEQEIDTKRLRLSTIGRAESFDGYKFNNRRIFINPSQEWEKFGCEDPRVTKINDRYFIFYTALANYPPNYTDIRVGVAISNDLEKIDQKYLVTPFNAKAMAMFPEKINNLYTVILTVNTDNPPSYVAIAQFDKIETLWDLNYWQEWYKDLDRYIISLKRVNSDGVEVGAPPLKTNSGWVLFYSYIKHYFSSRIKREFRIESVLLDLNNPQKIVGRIHGPLLDPQEIYEKTGVVSDVVLPSGVIAENNKVKVYYGASDTTCALVEADLTEFMRSFEVNSPGTIKCKKFPDNPILSPKPEYDWETKGVFNPAAFEIKGKTYLVYRATSKDNISNLGLAVSNNGIIIDERLNKPIYPVRTKFEKSAGVGKPGGCEDPRITIIDDILYMLYTAYDGILPRLAITSISITDFLKRNWNNWKMPKIISPPNIADKDGVLFPKKINNKYVIFHRIEPNICIDYVEDLNFDNLEYLKITSIITPHNRTWDEAKIGISTPPLETKEGWIIFYHGISKIDGHYRVGTILLNLNDVTKVISWTPYPILEAETLFEKRGVVNNVVFPCGYVLKNNTIFLYYGGADKVICGATVSLSGLIEYLLNSRSTKYLDYP</sequence>
<dbReference type="Proteomes" id="UP000177913">
    <property type="component" value="Unassembled WGS sequence"/>
</dbReference>
<dbReference type="PANTHER" id="PTHR34106">
    <property type="entry name" value="GLYCOSIDASE"/>
    <property type="match status" value="1"/>
</dbReference>
<accession>A0A1F7H4P6</accession>
<reference evidence="4 5" key="1">
    <citation type="journal article" date="2016" name="Nat. Commun.">
        <title>Thousands of microbial genomes shed light on interconnected biogeochemical processes in an aquifer system.</title>
        <authorList>
            <person name="Anantharaman K."/>
            <person name="Brown C.T."/>
            <person name="Hug L.A."/>
            <person name="Sharon I."/>
            <person name="Castelle C.J."/>
            <person name="Probst A.J."/>
            <person name="Thomas B.C."/>
            <person name="Singh A."/>
            <person name="Wilkins M.J."/>
            <person name="Karaoz U."/>
            <person name="Brodie E.L."/>
            <person name="Williams K.H."/>
            <person name="Hubbard S.S."/>
            <person name="Banfield J.F."/>
        </authorList>
    </citation>
    <scope>NUCLEOTIDE SEQUENCE [LARGE SCALE GENOMIC DNA]</scope>
</reference>
<name>A0A1F7H4P6_9BACT</name>
<dbReference type="InterPro" id="IPR023296">
    <property type="entry name" value="Glyco_hydro_beta-prop_sf"/>
</dbReference>